<evidence type="ECO:0000259" key="1">
    <source>
        <dbReference type="PROSITE" id="PS51819"/>
    </source>
</evidence>
<gene>
    <name evidence="2" type="ORF">J2S59_001298</name>
</gene>
<proteinExistence type="predicted"/>
<dbReference type="PROSITE" id="PS51819">
    <property type="entry name" value="VOC"/>
    <property type="match status" value="1"/>
</dbReference>
<dbReference type="InterPro" id="IPR029068">
    <property type="entry name" value="Glyas_Bleomycin-R_OHBP_Dase"/>
</dbReference>
<protein>
    <submittedName>
        <fullName evidence="2">Catechol 2,3-dioxygenase-like lactoylglutathione lyase family enzyme</fullName>
    </submittedName>
</protein>
<dbReference type="InterPro" id="IPR037523">
    <property type="entry name" value="VOC_core"/>
</dbReference>
<dbReference type="Pfam" id="PF18029">
    <property type="entry name" value="Glyoxalase_6"/>
    <property type="match status" value="1"/>
</dbReference>
<dbReference type="Proteomes" id="UP001240447">
    <property type="component" value="Unassembled WGS sequence"/>
</dbReference>
<dbReference type="EMBL" id="JAUSQM010000001">
    <property type="protein sequence ID" value="MDP9821489.1"/>
    <property type="molecule type" value="Genomic_DNA"/>
</dbReference>
<evidence type="ECO:0000313" key="3">
    <source>
        <dbReference type="Proteomes" id="UP001240447"/>
    </source>
</evidence>
<organism evidence="2 3">
    <name type="scientific">Nocardioides massiliensis</name>
    <dbReference type="NCBI Taxonomy" id="1325935"/>
    <lineage>
        <taxon>Bacteria</taxon>
        <taxon>Bacillati</taxon>
        <taxon>Actinomycetota</taxon>
        <taxon>Actinomycetes</taxon>
        <taxon>Propionibacteriales</taxon>
        <taxon>Nocardioidaceae</taxon>
        <taxon>Nocardioides</taxon>
    </lineage>
</organism>
<keyword evidence="3" id="KW-1185">Reference proteome</keyword>
<name>A0ABT9NMQ6_9ACTN</name>
<dbReference type="InterPro" id="IPR041581">
    <property type="entry name" value="Glyoxalase_6"/>
</dbReference>
<comment type="caution">
    <text evidence="2">The sequence shown here is derived from an EMBL/GenBank/DDBJ whole genome shotgun (WGS) entry which is preliminary data.</text>
</comment>
<dbReference type="Gene3D" id="3.10.180.10">
    <property type="entry name" value="2,3-Dihydroxybiphenyl 1,2-Dioxygenase, domain 1"/>
    <property type="match status" value="1"/>
</dbReference>
<sequence length="130" mass="14369">MSAPTFRLANTVLGTPDPRGLAAFYVELLGWRYRDDDDDPDWVVIKPQPGEGEVGLSFQREDEHLEPRWPAGPGDQQMQLHLDIGVDDLDAAVARAERLGARQAEHQPQELVRVMLDAAGHPFCLFAPGG</sequence>
<dbReference type="SUPFAM" id="SSF54593">
    <property type="entry name" value="Glyoxalase/Bleomycin resistance protein/Dihydroxybiphenyl dioxygenase"/>
    <property type="match status" value="1"/>
</dbReference>
<accession>A0ABT9NMQ6</accession>
<evidence type="ECO:0000313" key="2">
    <source>
        <dbReference type="EMBL" id="MDP9821489.1"/>
    </source>
</evidence>
<reference evidence="2 3" key="1">
    <citation type="submission" date="2023-07" db="EMBL/GenBank/DDBJ databases">
        <title>Sequencing the genomes of 1000 actinobacteria strains.</title>
        <authorList>
            <person name="Klenk H.-P."/>
        </authorList>
    </citation>
    <scope>NUCLEOTIDE SEQUENCE [LARGE SCALE GENOMIC DNA]</scope>
    <source>
        <strain evidence="2 3">GD13</strain>
    </source>
</reference>
<dbReference type="RefSeq" id="WP_068118311.1">
    <property type="nucleotide sequence ID" value="NZ_CCXJ01000134.1"/>
</dbReference>
<feature type="domain" description="VOC" evidence="1">
    <location>
        <begin position="7"/>
        <end position="130"/>
    </location>
</feature>
<dbReference type="PANTHER" id="PTHR35908">
    <property type="entry name" value="HYPOTHETICAL FUSION PROTEIN"/>
    <property type="match status" value="1"/>
</dbReference>
<dbReference type="PANTHER" id="PTHR35908:SF1">
    <property type="entry name" value="CONSERVED PROTEIN"/>
    <property type="match status" value="1"/>
</dbReference>